<dbReference type="SUPFAM" id="SSF54909">
    <property type="entry name" value="Dimeric alpha+beta barrel"/>
    <property type="match status" value="1"/>
</dbReference>
<evidence type="ECO:0000313" key="2">
    <source>
        <dbReference type="EMBL" id="QBZ66272.1"/>
    </source>
</evidence>
<accession>A0A4P7NV19</accession>
<organism evidence="2 3">
    <name type="scientific">Pyricularia oryzae</name>
    <name type="common">Rice blast fungus</name>
    <name type="synonym">Magnaporthe oryzae</name>
    <dbReference type="NCBI Taxonomy" id="318829"/>
    <lineage>
        <taxon>Eukaryota</taxon>
        <taxon>Fungi</taxon>
        <taxon>Dikarya</taxon>
        <taxon>Ascomycota</taxon>
        <taxon>Pezizomycotina</taxon>
        <taxon>Sordariomycetes</taxon>
        <taxon>Sordariomycetidae</taxon>
        <taxon>Magnaporthales</taxon>
        <taxon>Pyriculariaceae</taxon>
        <taxon>Pyricularia</taxon>
    </lineage>
</organism>
<proteinExistence type="inferred from homology"/>
<dbReference type="EMBL" id="CP034210">
    <property type="protein sequence ID" value="QBZ66272.1"/>
    <property type="molecule type" value="Genomic_DNA"/>
</dbReference>
<reference evidence="2 3" key="1">
    <citation type="journal article" date="2019" name="Mol. Biol. Evol.">
        <title>Blast fungal genomes show frequent chromosomal changes, gene gains and losses, and effector gene turnover.</title>
        <authorList>
            <person name="Gomez Luciano L.B."/>
            <person name="Jason Tsai I."/>
            <person name="Chuma I."/>
            <person name="Tosa Y."/>
            <person name="Chen Y.H."/>
            <person name="Li J.Y."/>
            <person name="Li M.Y."/>
            <person name="Jade Lu M.Y."/>
            <person name="Nakayashiki H."/>
            <person name="Li W.H."/>
        </authorList>
    </citation>
    <scope>NUCLEOTIDE SEQUENCE [LARGE SCALE GENOMIC DNA]</scope>
    <source>
        <strain evidence="2">MZ5-1-6</strain>
    </source>
</reference>
<name>A0A4P7NV19_PYROR</name>
<dbReference type="Pfam" id="PF07110">
    <property type="entry name" value="EthD"/>
    <property type="match status" value="1"/>
</dbReference>
<dbReference type="AlphaFoldDB" id="A0A4P7NV19"/>
<evidence type="ECO:0000256" key="1">
    <source>
        <dbReference type="ARBA" id="ARBA00005986"/>
    </source>
</evidence>
<dbReference type="GO" id="GO:0016491">
    <property type="term" value="F:oxidoreductase activity"/>
    <property type="evidence" value="ECO:0007669"/>
    <property type="project" value="InterPro"/>
</dbReference>
<comment type="similarity">
    <text evidence="1">Belongs to the tpcK family.</text>
</comment>
<dbReference type="Proteomes" id="UP000294847">
    <property type="component" value="Chromosome 7"/>
</dbReference>
<dbReference type="Gene3D" id="3.30.70.100">
    <property type="match status" value="1"/>
</dbReference>
<dbReference type="InterPro" id="IPR009799">
    <property type="entry name" value="EthD_dom"/>
</dbReference>
<gene>
    <name evidence="2" type="ORF">PoMZ_13245</name>
</gene>
<sequence length="126" mass="14166">MLSSTPSPVTIIAFVSRKPGTTLEDFKTYFETKHAPWVISLVEAGCGPQVLPLSYARYYLNDGRPATLPVGPGDYDAVSCVTFRDMQHRDAYLAEITKRYEAIGADEETFMDRSRLKVMTCSDMTW</sequence>
<dbReference type="VEuPathDB" id="FungiDB:M_BR32_EuGene_00061381"/>
<evidence type="ECO:0000313" key="3">
    <source>
        <dbReference type="Proteomes" id="UP000294847"/>
    </source>
</evidence>
<dbReference type="InterPro" id="IPR011008">
    <property type="entry name" value="Dimeric_a/b-barrel"/>
</dbReference>
<protein>
    <submittedName>
        <fullName evidence="2">Uncharacterized protein</fullName>
    </submittedName>
</protein>